<keyword evidence="2" id="KW-0456">Lyase</keyword>
<organism evidence="2 3">
    <name type="scientific">Parasedimentitalea denitrificans</name>
    <dbReference type="NCBI Taxonomy" id="2211118"/>
    <lineage>
        <taxon>Bacteria</taxon>
        <taxon>Pseudomonadati</taxon>
        <taxon>Pseudomonadota</taxon>
        <taxon>Alphaproteobacteria</taxon>
        <taxon>Rhodobacterales</taxon>
        <taxon>Paracoccaceae</taxon>
        <taxon>Parasedimentitalea</taxon>
    </lineage>
</organism>
<dbReference type="Proteomes" id="UP001429564">
    <property type="component" value="Unassembled WGS sequence"/>
</dbReference>
<dbReference type="SUPFAM" id="SSF56752">
    <property type="entry name" value="D-aminoacid aminotransferase-like PLP-dependent enzymes"/>
    <property type="match status" value="1"/>
</dbReference>
<dbReference type="InterPro" id="IPR043132">
    <property type="entry name" value="BCAT-like_C"/>
</dbReference>
<evidence type="ECO:0000313" key="3">
    <source>
        <dbReference type="Proteomes" id="UP001429564"/>
    </source>
</evidence>
<gene>
    <name evidence="2" type="ORF">DL239_12635</name>
</gene>
<reference evidence="2 3" key="1">
    <citation type="submission" date="2018-05" db="EMBL/GenBank/DDBJ databases">
        <authorList>
            <person name="Zhang Y.-J."/>
        </authorList>
    </citation>
    <scope>NUCLEOTIDE SEQUENCE [LARGE SCALE GENOMIC DNA]</scope>
    <source>
        <strain evidence="2 3">CY04</strain>
    </source>
</reference>
<dbReference type="GO" id="GO:0016829">
    <property type="term" value="F:lyase activity"/>
    <property type="evidence" value="ECO:0007669"/>
    <property type="project" value="UniProtKB-KW"/>
</dbReference>
<proteinExistence type="predicted"/>
<dbReference type="Gene3D" id="3.30.470.10">
    <property type="match status" value="1"/>
</dbReference>
<dbReference type="Pfam" id="PF01063">
    <property type="entry name" value="Aminotran_4"/>
    <property type="match status" value="1"/>
</dbReference>
<dbReference type="InterPro" id="IPR001544">
    <property type="entry name" value="Aminotrans_IV"/>
</dbReference>
<dbReference type="InterPro" id="IPR043131">
    <property type="entry name" value="BCAT-like_N"/>
</dbReference>
<dbReference type="InterPro" id="IPR036038">
    <property type="entry name" value="Aminotransferase-like"/>
</dbReference>
<dbReference type="EMBL" id="QHLQ01000011">
    <property type="protein sequence ID" value="NIZ61819.1"/>
    <property type="molecule type" value="Genomic_DNA"/>
</dbReference>
<comment type="caution">
    <text evidence="2">The sequence shown here is derived from an EMBL/GenBank/DDBJ whole genome shotgun (WGS) entry which is preliminary data.</text>
</comment>
<protein>
    <recommendedName>
        <fullName evidence="1">Probable branched-chain-amino-acid aminotransferase</fullName>
    </recommendedName>
</protein>
<accession>A0ABX0WAJ9</accession>
<dbReference type="Gene3D" id="3.20.10.10">
    <property type="entry name" value="D-amino Acid Aminotransferase, subunit A, domain 2"/>
    <property type="match status" value="1"/>
</dbReference>
<sequence>MEKPICPIEAARPDPSFRLIETFGYVPGQGISRAELHVARVVASAAELGFRCNKPAIEATMIEVAGNEPLRCRLTLGIDGDLEVTTAPMPKRWHMPNFVISDVRLNSDDQMLRHKTTRRALYDKARAALPVGTHEAVLLNERGELCEGTITNIMLTTPDGEQLTPALSSGCLPGVYRQSMLDHGRLREAVLTLTDLSDARHIYLINSLRGATQALWAPECAQFARFA</sequence>
<name>A0ABX0WAJ9_9RHOB</name>
<dbReference type="RefSeq" id="WP_167684449.1">
    <property type="nucleotide sequence ID" value="NZ_QHLQ01000011.1"/>
</dbReference>
<keyword evidence="3" id="KW-1185">Reference proteome</keyword>
<evidence type="ECO:0000256" key="1">
    <source>
        <dbReference type="ARBA" id="ARBA00014472"/>
    </source>
</evidence>
<dbReference type="NCBIfam" id="NF005729">
    <property type="entry name" value="PRK07546.1-3"/>
    <property type="match status" value="1"/>
</dbReference>
<evidence type="ECO:0000313" key="2">
    <source>
        <dbReference type="EMBL" id="NIZ61819.1"/>
    </source>
</evidence>